<sequence length="1095" mass="122489">MTTKTPPTRFQLRAKRLDFMRHVLLAPGHTRNGNGNGNGHGAAALTEASIVLDVSPPVFAAVWAALLLVRVAATVYLVALAALYRFIARPELSYYAGLLGPRAPAQLQPMALALAALATAHLYKIVSMLWHSALARRLVFDAPLVDAAAASRSSPPPEPPQEPQRQQEAAPSAAALSLAVASRVWRRCFGRRGFFGVESAYFQLRFTARESFEIISQTLQLQTASHLIARHWLNDVYVSIVLVNCWSTPVVQHLCRRQLAASNRRLLASSSVTTATTDSRGPSASQQASMAAMEAGVQRILALERMLCLAIDLGLDLATAMVLPAILVLPYVPLFDVASLNFPSELLYNDVWFVNMVYEFQQVLAVTAFESVFTFFPHWSIYSCCGSLRALIRERRPSDPYRLSNGSSSPAPSHVVLPAATAQEKSSRESDSHSMWSRRMELRTFLRNMTISNAVHFAFFLWGLGMVTLHLLALRNSTAHDTTGCKQTLRPWLTQQSACSVYEFSCHRANKSSIQSSDLAHLDGPSLAVLVISHCAALRMPDEWLRFDHLLGLELYNSTITEWSKDVAISSLKHQRMYYLLLIRVNMSHLPDGIVTPLPANLMDIEIAITNLTTLPDNLDTVWHPLSVFYVEDAALESVPPCLTRLWVDELSLSGNNIKSLTSIQVYKSSVLIGRIWINNLYVALLVINCWSTPIIEFVFHKRPELERLLCIAIDIILDAGTSMILPFIIFYPYYANFDFVSYNFQLAYLYDDVWFANMVLENQLSAKLVRRGERMLKLLQVVFFAWGIAVLSLHLRAALKSSSISVPACKQPTRPWLASNYSCSVVRFNCHRYNVSSVTDAHLEIIEDLSVIALVFMHCPELRVPRHIQSFHNLLGIDIFNSTIVQWDESAAITNATHPILAYIIFVRVNMTALPDGVLNQLPDTATDFEITVSNLTTLPSDLHERWHPMSIFYFEHSPATEFPATLYYLQADDLSLIGTRIERLPEFESGHGFFTLAMTHTPLRELPASIGNLATIGFLNLGYTQLTRFPAWMETVSRTATKVYVHNTPFCASLSEEERARSYGPDAVLTCSEDGDRVDGKYPLAVMAKQRIY</sequence>
<dbReference type="EMBL" id="JAKCXM010000415">
    <property type="protein sequence ID" value="KAJ0394362.1"/>
    <property type="molecule type" value="Genomic_DNA"/>
</dbReference>
<name>A0AAD5LD43_PYTIN</name>
<accession>A0AAD5LD43</accession>
<evidence type="ECO:0000313" key="2">
    <source>
        <dbReference type="EMBL" id="KAJ0394362.1"/>
    </source>
</evidence>
<dbReference type="SUPFAM" id="SSF52058">
    <property type="entry name" value="L domain-like"/>
    <property type="match status" value="2"/>
</dbReference>
<dbReference type="AlphaFoldDB" id="A0AAD5LD43"/>
<evidence type="ECO:0000256" key="1">
    <source>
        <dbReference type="SAM" id="Phobius"/>
    </source>
</evidence>
<dbReference type="InterPro" id="IPR032675">
    <property type="entry name" value="LRR_dom_sf"/>
</dbReference>
<proteinExistence type="predicted"/>
<feature type="transmembrane region" description="Helical" evidence="1">
    <location>
        <begin position="107"/>
        <end position="126"/>
    </location>
</feature>
<dbReference type="Gene3D" id="3.80.10.10">
    <property type="entry name" value="Ribonuclease Inhibitor"/>
    <property type="match status" value="2"/>
</dbReference>
<keyword evidence="3" id="KW-1185">Reference proteome</keyword>
<keyword evidence="1" id="KW-0812">Transmembrane</keyword>
<reference evidence="2" key="1">
    <citation type="submission" date="2021-12" db="EMBL/GenBank/DDBJ databases">
        <title>Prjna785345.</title>
        <authorList>
            <person name="Rujirawat T."/>
            <person name="Krajaejun T."/>
        </authorList>
    </citation>
    <scope>NUCLEOTIDE SEQUENCE</scope>
    <source>
        <strain evidence="2">Pi057C3</strain>
    </source>
</reference>
<feature type="transmembrane region" description="Helical" evidence="1">
    <location>
        <begin position="445"/>
        <end position="473"/>
    </location>
</feature>
<organism evidence="2 3">
    <name type="scientific">Pythium insidiosum</name>
    <name type="common">Pythiosis disease agent</name>
    <dbReference type="NCBI Taxonomy" id="114742"/>
    <lineage>
        <taxon>Eukaryota</taxon>
        <taxon>Sar</taxon>
        <taxon>Stramenopiles</taxon>
        <taxon>Oomycota</taxon>
        <taxon>Peronosporomycetes</taxon>
        <taxon>Pythiales</taxon>
        <taxon>Pythiaceae</taxon>
        <taxon>Pythium</taxon>
    </lineage>
</organism>
<feature type="transmembrane region" description="Helical" evidence="1">
    <location>
        <begin position="782"/>
        <end position="800"/>
    </location>
</feature>
<dbReference type="Proteomes" id="UP001209570">
    <property type="component" value="Unassembled WGS sequence"/>
</dbReference>
<keyword evidence="1" id="KW-0472">Membrane</keyword>
<evidence type="ECO:0000313" key="3">
    <source>
        <dbReference type="Proteomes" id="UP001209570"/>
    </source>
</evidence>
<comment type="caution">
    <text evidence="2">The sequence shown here is derived from an EMBL/GenBank/DDBJ whole genome shotgun (WGS) entry which is preliminary data.</text>
</comment>
<gene>
    <name evidence="2" type="ORF">P43SY_006603</name>
</gene>
<feature type="transmembrane region" description="Helical" evidence="1">
    <location>
        <begin position="307"/>
        <end position="332"/>
    </location>
</feature>
<protein>
    <submittedName>
        <fullName evidence="2">Uncharacterized protein</fullName>
    </submittedName>
</protein>
<feature type="transmembrane region" description="Helical" evidence="1">
    <location>
        <begin position="712"/>
        <end position="735"/>
    </location>
</feature>
<keyword evidence="1" id="KW-1133">Transmembrane helix</keyword>
<feature type="transmembrane region" description="Helical" evidence="1">
    <location>
        <begin position="58"/>
        <end position="87"/>
    </location>
</feature>
<feature type="transmembrane region" description="Helical" evidence="1">
    <location>
        <begin position="681"/>
        <end position="700"/>
    </location>
</feature>